<evidence type="ECO:0000256" key="9">
    <source>
        <dbReference type="RuleBase" id="RU004273"/>
    </source>
</evidence>
<keyword evidence="5" id="KW-0464">Manganese</keyword>
<keyword evidence="3 9" id="KW-0378">Hydrolase</keyword>
<dbReference type="PROSITE" id="PS00125">
    <property type="entry name" value="SER_THR_PHOSPHATASE"/>
    <property type="match status" value="1"/>
</dbReference>
<comment type="similarity">
    <text evidence="9">Belongs to the PPP phosphatase family.</text>
</comment>
<dbReference type="FunFam" id="3.60.21.10:FF:000040">
    <property type="entry name" value="Serine/threonine-protein phosphatase"/>
    <property type="match status" value="1"/>
</dbReference>
<dbReference type="InterPro" id="IPR006186">
    <property type="entry name" value="Ser/Thr-sp_prot-phosphatase"/>
</dbReference>
<gene>
    <name evidence="12" type="ORF">LANO_0A01464G</name>
</gene>
<dbReference type="GO" id="GO:0046872">
    <property type="term" value="F:metal ion binding"/>
    <property type="evidence" value="ECO:0007669"/>
    <property type="project" value="UniProtKB-KW"/>
</dbReference>
<keyword evidence="13" id="KW-1185">Reference proteome</keyword>
<dbReference type="InterPro" id="IPR004843">
    <property type="entry name" value="Calcineurin-like_PHP"/>
</dbReference>
<evidence type="ECO:0000256" key="6">
    <source>
        <dbReference type="ARBA" id="ARBA00047761"/>
    </source>
</evidence>
<dbReference type="EC" id="3.1.3.16" evidence="9"/>
<dbReference type="OrthoDB" id="1930084at2759"/>
<sequence>MNFIPCINFQPRLTYLSFMELDRCLELLYAGQLLPEATLRALCFKLKEKLVKESNVVHISTPVTVVGDLHGQFHDLLEIFEIGGAVPNTNYLFLGDYVDRGLYSVETISLLIVLKLRYPNRVHLLRGNHESRQITQSYGFYSECLNKYGGASGVWQCFTDLFDYLVLCCIIDNELFCVHGGLSPNVQTIDQIRIIDRFREIPHDGAMADLVWSDPEDSAGDANSPSSTSTTTHFQVSPRGAGYTFGRSVVEKFLQLNGMSRIYRAHQLCNEGYQVYFGGLVTTVWSAPNYCYRCGNKASILELYDKDHSYFNVFEEAPENKLLNNAATAPNGTFLRDYFDETVGPVDVFSDEYQVASASKRHVEYFL</sequence>
<dbReference type="Proteomes" id="UP000189911">
    <property type="component" value="Chromosome A"/>
</dbReference>
<dbReference type="GO" id="GO:0004722">
    <property type="term" value="F:protein serine/threonine phosphatase activity"/>
    <property type="evidence" value="ECO:0007669"/>
    <property type="project" value="UniProtKB-EC"/>
</dbReference>
<protein>
    <recommendedName>
        <fullName evidence="9">Serine/threonine-protein phosphatase</fullName>
        <ecNumber evidence="9">3.1.3.16</ecNumber>
    </recommendedName>
</protein>
<evidence type="ECO:0000313" key="13">
    <source>
        <dbReference type="Proteomes" id="UP000189911"/>
    </source>
</evidence>
<feature type="compositionally biased region" description="Polar residues" evidence="10">
    <location>
        <begin position="221"/>
        <end position="235"/>
    </location>
</feature>
<comment type="cofactor">
    <cofactor evidence="1">
        <name>Mn(2+)</name>
        <dbReference type="ChEBI" id="CHEBI:29035"/>
    </cofactor>
</comment>
<dbReference type="Pfam" id="PF00149">
    <property type="entry name" value="Metallophos"/>
    <property type="match status" value="1"/>
</dbReference>
<proteinExistence type="inferred from homology"/>
<dbReference type="InterPro" id="IPR047129">
    <property type="entry name" value="PPA2-like"/>
</dbReference>
<evidence type="ECO:0000256" key="7">
    <source>
        <dbReference type="ARBA" id="ARBA00048336"/>
    </source>
</evidence>
<organism evidence="12 13">
    <name type="scientific">Lachancea nothofagi CBS 11611</name>
    <dbReference type="NCBI Taxonomy" id="1266666"/>
    <lineage>
        <taxon>Eukaryota</taxon>
        <taxon>Fungi</taxon>
        <taxon>Dikarya</taxon>
        <taxon>Ascomycota</taxon>
        <taxon>Saccharomycotina</taxon>
        <taxon>Saccharomycetes</taxon>
        <taxon>Saccharomycetales</taxon>
        <taxon>Saccharomycetaceae</taxon>
        <taxon>Lachancea</taxon>
    </lineage>
</organism>
<dbReference type="SUPFAM" id="SSF56300">
    <property type="entry name" value="Metallo-dependent phosphatases"/>
    <property type="match status" value="1"/>
</dbReference>
<keyword evidence="4" id="KW-0904">Protein phosphatase</keyword>
<dbReference type="AlphaFoldDB" id="A0A1G4IMR3"/>
<dbReference type="PANTHER" id="PTHR45619">
    <property type="entry name" value="SERINE/THREONINE-PROTEIN PHOSPHATASE PP2A-RELATED"/>
    <property type="match status" value="1"/>
</dbReference>
<evidence type="ECO:0000256" key="1">
    <source>
        <dbReference type="ARBA" id="ARBA00001936"/>
    </source>
</evidence>
<evidence type="ECO:0000256" key="2">
    <source>
        <dbReference type="ARBA" id="ARBA00022723"/>
    </source>
</evidence>
<dbReference type="Gene3D" id="3.60.21.10">
    <property type="match status" value="1"/>
</dbReference>
<evidence type="ECO:0000259" key="11">
    <source>
        <dbReference type="PROSITE" id="PS00125"/>
    </source>
</evidence>
<evidence type="ECO:0000256" key="10">
    <source>
        <dbReference type="SAM" id="MobiDB-lite"/>
    </source>
</evidence>
<evidence type="ECO:0000256" key="5">
    <source>
        <dbReference type="ARBA" id="ARBA00023211"/>
    </source>
</evidence>
<feature type="domain" description="Serine/threonine specific protein phosphatases" evidence="11">
    <location>
        <begin position="125"/>
        <end position="130"/>
    </location>
</feature>
<name>A0A1G4IMR3_9SACH</name>
<evidence type="ECO:0000256" key="4">
    <source>
        <dbReference type="ARBA" id="ARBA00022912"/>
    </source>
</evidence>
<feature type="active site" description="Proton donor/acceptor" evidence="8">
    <location>
        <position position="129"/>
    </location>
</feature>
<feature type="region of interest" description="Disordered" evidence="10">
    <location>
        <begin position="216"/>
        <end position="236"/>
    </location>
</feature>
<dbReference type="PIRSF" id="PIRSF033096">
    <property type="entry name" value="PPPtase_5"/>
    <property type="match status" value="1"/>
</dbReference>
<accession>A0A1G4IMR3</accession>
<comment type="catalytic activity">
    <reaction evidence="6">
        <text>O-phospho-L-seryl-[protein] + H2O = L-seryl-[protein] + phosphate</text>
        <dbReference type="Rhea" id="RHEA:20629"/>
        <dbReference type="Rhea" id="RHEA-COMP:9863"/>
        <dbReference type="Rhea" id="RHEA-COMP:11604"/>
        <dbReference type="ChEBI" id="CHEBI:15377"/>
        <dbReference type="ChEBI" id="CHEBI:29999"/>
        <dbReference type="ChEBI" id="CHEBI:43474"/>
        <dbReference type="ChEBI" id="CHEBI:83421"/>
        <dbReference type="EC" id="3.1.3.16"/>
    </reaction>
</comment>
<comment type="catalytic activity">
    <reaction evidence="7 9">
        <text>O-phospho-L-threonyl-[protein] + H2O = L-threonyl-[protein] + phosphate</text>
        <dbReference type="Rhea" id="RHEA:47004"/>
        <dbReference type="Rhea" id="RHEA-COMP:11060"/>
        <dbReference type="Rhea" id="RHEA-COMP:11605"/>
        <dbReference type="ChEBI" id="CHEBI:15377"/>
        <dbReference type="ChEBI" id="CHEBI:30013"/>
        <dbReference type="ChEBI" id="CHEBI:43474"/>
        <dbReference type="ChEBI" id="CHEBI:61977"/>
        <dbReference type="EC" id="3.1.3.16"/>
    </reaction>
</comment>
<keyword evidence="2" id="KW-0479">Metal-binding</keyword>
<evidence type="ECO:0000313" key="12">
    <source>
        <dbReference type="EMBL" id="SCU77862.1"/>
    </source>
</evidence>
<evidence type="ECO:0000256" key="8">
    <source>
        <dbReference type="PIRSR" id="PIRSR033096-1"/>
    </source>
</evidence>
<dbReference type="SMART" id="SM00156">
    <property type="entry name" value="PP2Ac"/>
    <property type="match status" value="1"/>
</dbReference>
<reference evidence="13" key="1">
    <citation type="submission" date="2016-03" db="EMBL/GenBank/DDBJ databases">
        <authorList>
            <person name="Devillers Hugo."/>
        </authorList>
    </citation>
    <scope>NUCLEOTIDE SEQUENCE [LARGE SCALE GENOMIC DNA]</scope>
</reference>
<dbReference type="InterPro" id="IPR029052">
    <property type="entry name" value="Metallo-depent_PP-like"/>
</dbReference>
<dbReference type="CDD" id="cd07415">
    <property type="entry name" value="MPP_PP2A_PP4_PP6"/>
    <property type="match status" value="1"/>
</dbReference>
<evidence type="ECO:0000256" key="3">
    <source>
        <dbReference type="ARBA" id="ARBA00022801"/>
    </source>
</evidence>
<dbReference type="PRINTS" id="PR00114">
    <property type="entry name" value="STPHPHTASE"/>
</dbReference>
<dbReference type="EMBL" id="LT598449">
    <property type="protein sequence ID" value="SCU77862.1"/>
    <property type="molecule type" value="Genomic_DNA"/>
</dbReference>